<evidence type="ECO:0000313" key="2">
    <source>
        <dbReference type="Proteomes" id="UP000237347"/>
    </source>
</evidence>
<comment type="caution">
    <text evidence="1">The sequence shown here is derived from an EMBL/GenBank/DDBJ whole genome shotgun (WGS) entry which is preliminary data.</text>
</comment>
<reference evidence="1 2" key="1">
    <citation type="journal article" date="2018" name="Sci. Data">
        <title>The draft genome sequence of cork oak.</title>
        <authorList>
            <person name="Ramos A.M."/>
            <person name="Usie A."/>
            <person name="Barbosa P."/>
            <person name="Barros P.M."/>
            <person name="Capote T."/>
            <person name="Chaves I."/>
            <person name="Simoes F."/>
            <person name="Abreu I."/>
            <person name="Carrasquinho I."/>
            <person name="Faro C."/>
            <person name="Guimaraes J.B."/>
            <person name="Mendonca D."/>
            <person name="Nobrega F."/>
            <person name="Rodrigues L."/>
            <person name="Saibo N.J.M."/>
            <person name="Varela M.C."/>
            <person name="Egas C."/>
            <person name="Matos J."/>
            <person name="Miguel C.M."/>
            <person name="Oliveira M.M."/>
            <person name="Ricardo C.P."/>
            <person name="Goncalves S."/>
        </authorList>
    </citation>
    <scope>NUCLEOTIDE SEQUENCE [LARGE SCALE GENOMIC DNA]</scope>
    <source>
        <strain evidence="2">cv. HL8</strain>
    </source>
</reference>
<keyword evidence="2" id="KW-1185">Reference proteome</keyword>
<dbReference type="GO" id="GO:0007165">
    <property type="term" value="P:signal transduction"/>
    <property type="evidence" value="ECO:0007669"/>
    <property type="project" value="TreeGrafter"/>
</dbReference>
<dbReference type="PANTHER" id="PTHR48011:SF51">
    <property type="entry name" value="PROTEIN KINASE SUPERFAMILY PROTEIN"/>
    <property type="match status" value="1"/>
</dbReference>
<dbReference type="GO" id="GO:0004672">
    <property type="term" value="F:protein kinase activity"/>
    <property type="evidence" value="ECO:0007669"/>
    <property type="project" value="TreeGrafter"/>
</dbReference>
<evidence type="ECO:0000313" key="1">
    <source>
        <dbReference type="EMBL" id="KAK7839689.1"/>
    </source>
</evidence>
<evidence type="ECO:0008006" key="3">
    <source>
        <dbReference type="Google" id="ProtNLM"/>
    </source>
</evidence>
<dbReference type="PANTHER" id="PTHR48011">
    <property type="entry name" value="CCR4-NOT TRANSCRIPTIONAL COMPLEX SUBUNIT CAF120-RELATED"/>
    <property type="match status" value="1"/>
</dbReference>
<dbReference type="InterPro" id="IPR011009">
    <property type="entry name" value="Kinase-like_dom_sf"/>
</dbReference>
<name>A0AAW0KL06_QUESU</name>
<organism evidence="1 2">
    <name type="scientific">Quercus suber</name>
    <name type="common">Cork oak</name>
    <dbReference type="NCBI Taxonomy" id="58331"/>
    <lineage>
        <taxon>Eukaryota</taxon>
        <taxon>Viridiplantae</taxon>
        <taxon>Streptophyta</taxon>
        <taxon>Embryophyta</taxon>
        <taxon>Tracheophyta</taxon>
        <taxon>Spermatophyta</taxon>
        <taxon>Magnoliopsida</taxon>
        <taxon>eudicotyledons</taxon>
        <taxon>Gunneridae</taxon>
        <taxon>Pentapetalae</taxon>
        <taxon>rosids</taxon>
        <taxon>fabids</taxon>
        <taxon>Fagales</taxon>
        <taxon>Fagaceae</taxon>
        <taxon>Quercus</taxon>
    </lineage>
</organism>
<dbReference type="InterPro" id="IPR052751">
    <property type="entry name" value="Plant_MAPKKK"/>
</dbReference>
<dbReference type="SUPFAM" id="SSF56112">
    <property type="entry name" value="Protein kinase-like (PK-like)"/>
    <property type="match status" value="1"/>
</dbReference>
<sequence length="167" mass="18893">MSEHGKDFLRKCFVRDPRKRWTAEMLLNHHFISETECLTSTKIRLTGCSSSISRRLSSSETLLPPPGFSAFPSVLHGYAHYYGYQNKENVLTLLSALQGSSLVPRLTWLAPRSERTPSMIPTTLASTLTSTMRMINRIHSHSSNYWSSTQPPNLPSLPELLSPMTWV</sequence>
<dbReference type="AlphaFoldDB" id="A0AAW0KL06"/>
<accession>A0AAW0KL06</accession>
<dbReference type="EMBL" id="PKMF04000277">
    <property type="protein sequence ID" value="KAK7839689.1"/>
    <property type="molecule type" value="Genomic_DNA"/>
</dbReference>
<proteinExistence type="predicted"/>
<gene>
    <name evidence="1" type="ORF">CFP56_017575</name>
</gene>
<dbReference type="Proteomes" id="UP000237347">
    <property type="component" value="Unassembled WGS sequence"/>
</dbReference>
<dbReference type="Gene3D" id="1.10.510.10">
    <property type="entry name" value="Transferase(Phosphotransferase) domain 1"/>
    <property type="match status" value="1"/>
</dbReference>
<protein>
    <recommendedName>
        <fullName evidence="3">Protein kinase domain-containing protein</fullName>
    </recommendedName>
</protein>